<reference evidence="1 2" key="1">
    <citation type="submission" date="2020-08" db="EMBL/GenBank/DDBJ databases">
        <title>Draft genome sequencing of an Anaerocolumna strain isolated from anoxic soil subjected to BSD treatment.</title>
        <authorList>
            <person name="Uek A."/>
            <person name="Tonouchi A."/>
        </authorList>
    </citation>
    <scope>NUCLEOTIDE SEQUENCE [LARGE SCALE GENOMIC DNA]</scope>
    <source>
        <strain evidence="1 2">CTTW</strain>
    </source>
</reference>
<dbReference type="AlphaFoldDB" id="A0A7I8DLN0"/>
<dbReference type="KEGG" id="acht:bsdcttw_12550"/>
<protein>
    <submittedName>
        <fullName evidence="1">Uncharacterized protein</fullName>
    </submittedName>
</protein>
<evidence type="ECO:0000313" key="1">
    <source>
        <dbReference type="EMBL" id="BCJ98214.1"/>
    </source>
</evidence>
<organism evidence="1 2">
    <name type="scientific">Anaerocolumna chitinilytica</name>
    <dbReference type="NCBI Taxonomy" id="1727145"/>
    <lineage>
        <taxon>Bacteria</taxon>
        <taxon>Bacillati</taxon>
        <taxon>Bacillota</taxon>
        <taxon>Clostridia</taxon>
        <taxon>Lachnospirales</taxon>
        <taxon>Lachnospiraceae</taxon>
        <taxon>Anaerocolumna</taxon>
    </lineage>
</organism>
<gene>
    <name evidence="1" type="ORF">bsdcttw_12550</name>
</gene>
<dbReference type="Proteomes" id="UP000515703">
    <property type="component" value="Chromosome"/>
</dbReference>
<dbReference type="EMBL" id="AP023368">
    <property type="protein sequence ID" value="BCJ98214.1"/>
    <property type="molecule type" value="Genomic_DNA"/>
</dbReference>
<accession>A0A7I8DLN0</accession>
<dbReference type="RefSeq" id="WP_185258559.1">
    <property type="nucleotide sequence ID" value="NZ_AP023368.1"/>
</dbReference>
<proteinExistence type="predicted"/>
<evidence type="ECO:0000313" key="2">
    <source>
        <dbReference type="Proteomes" id="UP000515703"/>
    </source>
</evidence>
<reference evidence="1 2" key="2">
    <citation type="submission" date="2020-08" db="EMBL/GenBank/DDBJ databases">
        <authorList>
            <person name="Ueki A."/>
            <person name="Tonouchi A."/>
        </authorList>
    </citation>
    <scope>NUCLEOTIDE SEQUENCE [LARGE SCALE GENOMIC DNA]</scope>
    <source>
        <strain evidence="1 2">CTTW</strain>
    </source>
</reference>
<name>A0A7I8DLN0_9FIRM</name>
<keyword evidence="2" id="KW-1185">Reference proteome</keyword>
<sequence>MRIYEYFEKNSFHDSYISQVYYDTKGILRIIVVQLLSELNIDYCSIKDVNTDDQVEIEVRLTGIDYICHEDRDYLDSEITSVEVGSINGNEVILVRLYNYSGGMVYREIYIRGKNMQIEYEVLRKVSDTN</sequence>